<dbReference type="InterPro" id="IPR024079">
    <property type="entry name" value="MetalloPept_cat_dom_sf"/>
</dbReference>
<dbReference type="Gene3D" id="1.10.1330.10">
    <property type="entry name" value="Dockerin domain"/>
    <property type="match status" value="1"/>
</dbReference>
<proteinExistence type="predicted"/>
<feature type="compositionally biased region" description="Low complexity" evidence="1">
    <location>
        <begin position="949"/>
        <end position="969"/>
    </location>
</feature>
<dbReference type="Pfam" id="PF17963">
    <property type="entry name" value="Big_9"/>
    <property type="match status" value="1"/>
</dbReference>
<dbReference type="EMBL" id="SJPO01000007">
    <property type="protein sequence ID" value="TWT75536.1"/>
    <property type="molecule type" value="Genomic_DNA"/>
</dbReference>
<evidence type="ECO:0008006" key="4">
    <source>
        <dbReference type="Google" id="ProtNLM"/>
    </source>
</evidence>
<protein>
    <recommendedName>
        <fullName evidence="4">Matrixin</fullName>
    </recommendedName>
</protein>
<feature type="region of interest" description="Disordered" evidence="1">
    <location>
        <begin position="944"/>
        <end position="986"/>
    </location>
</feature>
<dbReference type="GO" id="GO:0008237">
    <property type="term" value="F:metallopeptidase activity"/>
    <property type="evidence" value="ECO:0007669"/>
    <property type="project" value="InterPro"/>
</dbReference>
<dbReference type="Gene3D" id="2.60.40.3440">
    <property type="match status" value="1"/>
</dbReference>
<dbReference type="RefSeq" id="WP_146588384.1">
    <property type="nucleotide sequence ID" value="NZ_SJPO01000007.1"/>
</dbReference>
<keyword evidence="3" id="KW-1185">Reference proteome</keyword>
<accession>A0A5C5YKY2</accession>
<feature type="region of interest" description="Disordered" evidence="1">
    <location>
        <begin position="383"/>
        <end position="408"/>
    </location>
</feature>
<dbReference type="OrthoDB" id="289794at2"/>
<evidence type="ECO:0000313" key="3">
    <source>
        <dbReference type="Proteomes" id="UP000318478"/>
    </source>
</evidence>
<evidence type="ECO:0000313" key="2">
    <source>
        <dbReference type="EMBL" id="TWT75536.1"/>
    </source>
</evidence>
<sequence length="986" mass="102470">MTRSNSTSTARRYRGRFERLEDRLALDAGGVLTGVDPHFTLSFAPDGTEIGAAPSTLNARLDALAPNAAWREAVLTAFQTWAVHTNADIAVVADGGQAFGTPGATQHDERFGDIRIGATALSPEVGAVSVPIDNAAPGTWWADVVVNSSFNYASVDDVLAVLTHEAGNVFGLKDSTDPNSPLYFGEAPVVHPPTAADIAALQALHGVRAPDALEESGPGGATDNDSLANAASLDLARVDEASEGSAPTIAFGDLHNAADVDYFKIDAPGDYTGAMTVRLRTSGVSLLQPSLAVLDSTGQPLSQASSTELGGSLLTISLPISPEQDAFVFRVDGAAPGVFEVGGYSLAVTFDSLNTVDAAVIDELTSGRYRTLSTEDLRDLFDNNDSDDFFGEDGGSNETPGASTELSTSTGFVDSTRYDVLGSIAGPTDVDYYSIKSPKAAVGPLGAMFLSVRSLSAGGLIPQVEVLDDNQARVPTQVIANGGGLLVVQVTGVAANKEYFVSVSPAGDAGPFTEGNYDLTITFAADPATVTEVGAGTVGAENGVQEHTLYIGEPQLFHFGLAAAAVPTTAPTSVIAVIKDANGEAQATVAAPLGDTRTAPAVLLAPGTYSIEVFAASLSSGTLPEITYSLISRTLSDPFVGDPSDPTSHPFACPDPELAGFYCYPGDFLSADPYLWDDFVGSLPDEPTLPLTELVNLLLGDWWSWVWAQAGANGPILTQDDRFDILATPSPSEAAAAEGVFNVLANDIDPEGMEFVAVLGEGPQHGTLQLDPNGEVHYTPDAGYVGSDSFTYSALDFQQNATPGTAYLVVGSGITGDYTGDGVVDQADSALWRASYGSTTDLVADGNRDMVVNSADYTGWREAFAAAQQTAPTVEAIAAPVLTFTTATPPQPDTAAAAAPFDGASLQGTSLQPRRSTRRPAKLLADPFPAEHDAALALLYTDASRAISTPTRPTDPTTTPDAGEPATEPGQRPLLSPVRARWQSFT</sequence>
<evidence type="ECO:0000256" key="1">
    <source>
        <dbReference type="SAM" id="MobiDB-lite"/>
    </source>
</evidence>
<feature type="compositionally biased region" description="Polar residues" evidence="1">
    <location>
        <begin position="399"/>
        <end position="408"/>
    </location>
</feature>
<dbReference type="Gene3D" id="3.40.390.10">
    <property type="entry name" value="Collagenase (Catalytic Domain)"/>
    <property type="match status" value="1"/>
</dbReference>
<comment type="caution">
    <text evidence="2">The sequence shown here is derived from an EMBL/GenBank/DDBJ whole genome shotgun (WGS) entry which is preliminary data.</text>
</comment>
<dbReference type="Gene3D" id="2.60.120.380">
    <property type="match status" value="2"/>
</dbReference>
<dbReference type="GO" id="GO:0000272">
    <property type="term" value="P:polysaccharide catabolic process"/>
    <property type="evidence" value="ECO:0007669"/>
    <property type="project" value="InterPro"/>
</dbReference>
<name>A0A5C5YKY2_9BACT</name>
<dbReference type="Proteomes" id="UP000318478">
    <property type="component" value="Unassembled WGS sequence"/>
</dbReference>
<dbReference type="AlphaFoldDB" id="A0A5C5YKY2"/>
<dbReference type="SUPFAM" id="SSF55486">
    <property type="entry name" value="Metalloproteases ('zincins'), catalytic domain"/>
    <property type="match status" value="1"/>
</dbReference>
<gene>
    <name evidence="2" type="ORF">Pla123a_30460</name>
</gene>
<dbReference type="InterPro" id="IPR036439">
    <property type="entry name" value="Dockerin_dom_sf"/>
</dbReference>
<reference evidence="2 3" key="1">
    <citation type="submission" date="2019-02" db="EMBL/GenBank/DDBJ databases">
        <title>Deep-cultivation of Planctomycetes and their phenomic and genomic characterization uncovers novel biology.</title>
        <authorList>
            <person name="Wiegand S."/>
            <person name="Jogler M."/>
            <person name="Boedeker C."/>
            <person name="Pinto D."/>
            <person name="Vollmers J."/>
            <person name="Rivas-Marin E."/>
            <person name="Kohn T."/>
            <person name="Peeters S.H."/>
            <person name="Heuer A."/>
            <person name="Rast P."/>
            <person name="Oberbeckmann S."/>
            <person name="Bunk B."/>
            <person name="Jeske O."/>
            <person name="Meyerdierks A."/>
            <person name="Storesund J.E."/>
            <person name="Kallscheuer N."/>
            <person name="Luecker S."/>
            <person name="Lage O.M."/>
            <person name="Pohl T."/>
            <person name="Merkel B.J."/>
            <person name="Hornburger P."/>
            <person name="Mueller R.-W."/>
            <person name="Bruemmer F."/>
            <person name="Labrenz M."/>
            <person name="Spormann A.M."/>
            <person name="Op Den Camp H."/>
            <person name="Overmann J."/>
            <person name="Amann R."/>
            <person name="Jetten M.S.M."/>
            <person name="Mascher T."/>
            <person name="Medema M.H."/>
            <person name="Devos D.P."/>
            <person name="Kaster A.-K."/>
            <person name="Ovreas L."/>
            <person name="Rohde M."/>
            <person name="Galperin M.Y."/>
            <person name="Jogler C."/>
        </authorList>
    </citation>
    <scope>NUCLEOTIDE SEQUENCE [LARGE SCALE GENOMIC DNA]</scope>
    <source>
        <strain evidence="2 3">Pla123a</strain>
    </source>
</reference>
<organism evidence="2 3">
    <name type="scientific">Posidoniimonas polymericola</name>
    <dbReference type="NCBI Taxonomy" id="2528002"/>
    <lineage>
        <taxon>Bacteria</taxon>
        <taxon>Pseudomonadati</taxon>
        <taxon>Planctomycetota</taxon>
        <taxon>Planctomycetia</taxon>
        <taxon>Pirellulales</taxon>
        <taxon>Lacipirellulaceae</taxon>
        <taxon>Posidoniimonas</taxon>
    </lineage>
</organism>